<gene>
    <name evidence="1" type="ORF">SAMN02745244_02742</name>
</gene>
<organism evidence="1 2">
    <name type="scientific">Tessaracoccus bendigoensis DSM 12906</name>
    <dbReference type="NCBI Taxonomy" id="1123357"/>
    <lineage>
        <taxon>Bacteria</taxon>
        <taxon>Bacillati</taxon>
        <taxon>Actinomycetota</taxon>
        <taxon>Actinomycetes</taxon>
        <taxon>Propionibacteriales</taxon>
        <taxon>Propionibacteriaceae</taxon>
        <taxon>Tessaracoccus</taxon>
    </lineage>
</organism>
<sequence length="411" mass="44322">MTLRFRWDWESAPGVRLAEVAATWCRLSIDLDDASATLVEQRDGSGGPRRSIDVSAYPLAEYLAVNWWRMSVPAHLQSDHGVRFAGAGSGFAWPDLTLRNDHGLMWVTLRSRDKAPESVRFLTRAEAVLDAGATLEAVAGFIDATVRRLDDEGVKGTLLQEEWAAIQQADTAERDFCLVAAAWGQDPYDTPSDVAQLMLGAERRIGSAELLADLARAVPLGQLAESADWLLEASGAEAPRRLEIPPLGPLDWSSAAGVAPWKIGYQRARRLRHLLGLEPTAEAPIDDLLTVGQTVSRAPLNIDALVQADGESSLSVVVGAGTSATAKRFASARVIGRHGLAPVRGLSLLTRATQYTERAERAFAAELLAPADGIAELLDGDYSEDALQRAAQHFGVNPMLVQHQVENQVAA</sequence>
<keyword evidence="2" id="KW-1185">Reference proteome</keyword>
<name>A0A1M6K6P1_9ACTN</name>
<dbReference type="AlphaFoldDB" id="A0A1M6K6P1"/>
<evidence type="ECO:0000313" key="2">
    <source>
        <dbReference type="Proteomes" id="UP000184512"/>
    </source>
</evidence>
<dbReference type="EMBL" id="FQZG01000057">
    <property type="protein sequence ID" value="SHJ54503.1"/>
    <property type="molecule type" value="Genomic_DNA"/>
</dbReference>
<dbReference type="RefSeq" id="WP_073189249.1">
    <property type="nucleotide sequence ID" value="NZ_FQZG01000057.1"/>
</dbReference>
<dbReference type="OrthoDB" id="596881at2"/>
<reference evidence="1 2" key="1">
    <citation type="submission" date="2016-11" db="EMBL/GenBank/DDBJ databases">
        <authorList>
            <person name="Jaros S."/>
            <person name="Januszkiewicz K."/>
            <person name="Wedrychowicz H."/>
        </authorList>
    </citation>
    <scope>NUCLEOTIDE SEQUENCE [LARGE SCALE GENOMIC DNA]</scope>
    <source>
        <strain evidence="1 2">DSM 12906</strain>
    </source>
</reference>
<protein>
    <submittedName>
        <fullName evidence="1">Uncharacterized protein</fullName>
    </submittedName>
</protein>
<accession>A0A1M6K6P1</accession>
<dbReference type="Proteomes" id="UP000184512">
    <property type="component" value="Unassembled WGS sequence"/>
</dbReference>
<evidence type="ECO:0000313" key="1">
    <source>
        <dbReference type="EMBL" id="SHJ54503.1"/>
    </source>
</evidence>
<proteinExistence type="predicted"/>
<dbReference type="STRING" id="1123357.SAMN02745244_02742"/>